<accession>A0A318RLY9</accession>
<evidence type="ECO:0000313" key="3">
    <source>
        <dbReference type="Proteomes" id="UP000247591"/>
    </source>
</evidence>
<dbReference type="EMBL" id="QJSP01000005">
    <property type="protein sequence ID" value="PYE18069.1"/>
    <property type="molecule type" value="Genomic_DNA"/>
</dbReference>
<dbReference type="InterPro" id="IPR052898">
    <property type="entry name" value="ACAD10-like"/>
</dbReference>
<dbReference type="AlphaFoldDB" id="A0A318RLY9"/>
<dbReference type="Gene3D" id="3.30.200.20">
    <property type="entry name" value="Phosphorylase Kinase, domain 1"/>
    <property type="match status" value="1"/>
</dbReference>
<keyword evidence="3" id="KW-1185">Reference proteome</keyword>
<proteinExistence type="predicted"/>
<dbReference type="Proteomes" id="UP000247591">
    <property type="component" value="Unassembled WGS sequence"/>
</dbReference>
<gene>
    <name evidence="2" type="ORF">DFR67_105214</name>
</gene>
<dbReference type="GO" id="GO:0016301">
    <property type="term" value="F:kinase activity"/>
    <property type="evidence" value="ECO:0007669"/>
    <property type="project" value="UniProtKB-KW"/>
</dbReference>
<dbReference type="CDD" id="cd05154">
    <property type="entry name" value="ACAD10_11_N-like"/>
    <property type="match status" value="1"/>
</dbReference>
<dbReference type="SUPFAM" id="SSF56112">
    <property type="entry name" value="Protein kinase-like (PK-like)"/>
    <property type="match status" value="1"/>
</dbReference>
<dbReference type="OrthoDB" id="3806873at2"/>
<dbReference type="RefSeq" id="WP_110469431.1">
    <property type="nucleotide sequence ID" value="NZ_QJSP01000005.1"/>
</dbReference>
<comment type="caution">
    <text evidence="2">The sequence shown here is derived from an EMBL/GenBank/DDBJ whole genome shotgun (WGS) entry which is preliminary data.</text>
</comment>
<dbReference type="PANTHER" id="PTHR47829">
    <property type="entry name" value="HYDROLASE, PUTATIVE (AFU_ORTHOLOGUE AFUA_1G12880)-RELATED"/>
    <property type="match status" value="1"/>
</dbReference>
<dbReference type="Gene3D" id="3.90.1200.10">
    <property type="match status" value="1"/>
</dbReference>
<keyword evidence="2" id="KW-0418">Kinase</keyword>
<dbReference type="InterPro" id="IPR041726">
    <property type="entry name" value="ACAD10_11_N"/>
</dbReference>
<organism evidence="2 3">
    <name type="scientific">Williamsia limnetica</name>
    <dbReference type="NCBI Taxonomy" id="882452"/>
    <lineage>
        <taxon>Bacteria</taxon>
        <taxon>Bacillati</taxon>
        <taxon>Actinomycetota</taxon>
        <taxon>Actinomycetes</taxon>
        <taxon>Mycobacteriales</taxon>
        <taxon>Nocardiaceae</taxon>
        <taxon>Williamsia</taxon>
    </lineage>
</organism>
<reference evidence="2 3" key="1">
    <citation type="submission" date="2018-06" db="EMBL/GenBank/DDBJ databases">
        <title>Genomic Encyclopedia of Type Strains, Phase IV (KMG-IV): sequencing the most valuable type-strain genomes for metagenomic binning, comparative biology and taxonomic classification.</title>
        <authorList>
            <person name="Goeker M."/>
        </authorList>
    </citation>
    <scope>NUCLEOTIDE SEQUENCE [LARGE SCALE GENOMIC DNA]</scope>
    <source>
        <strain evidence="2 3">DSM 45521</strain>
    </source>
</reference>
<name>A0A318RLY9_WILLI</name>
<dbReference type="InterPro" id="IPR011009">
    <property type="entry name" value="Kinase-like_dom_sf"/>
</dbReference>
<protein>
    <submittedName>
        <fullName evidence="2">Aminoglycoside phosphotransferase (APT) family kinase protein</fullName>
    </submittedName>
</protein>
<feature type="domain" description="Aminoglycoside phosphotransferase" evidence="1">
    <location>
        <begin position="29"/>
        <end position="262"/>
    </location>
</feature>
<dbReference type="Pfam" id="PF01636">
    <property type="entry name" value="APH"/>
    <property type="match status" value="1"/>
</dbReference>
<keyword evidence="2" id="KW-0808">Transferase</keyword>
<sequence length="341" mass="36743">MSELPGMDTAKLRQFLVDRGVPVTGELIVELISGGRSNLTFTAHDDHSRWVVRRPPTGGLTPSAHDMNREWTVTNALQGTDVPVAGTVAFDKEGEILGAPFTVVEFVDGLVVRSADELKALSDDDVNRNLDGLVQALANLHAVDHQAVGLGEFGRPDGFVARQVKLWARQWEHVKTQELDDVATLHAALSESIPARSENSIVHGDFRVDNTILSADDPGVVKAVVDWEMSTLGDPLTDVALMCTYREPIFDEILGMKAAWTSDRYPPGADIAQRYATVSGRELSDWNFYLALANFKLGVIGEGITHRARSGSSAGAGADQAAAVTGEFMAAGLRAIKGKNN</sequence>
<dbReference type="PANTHER" id="PTHR47829:SF1">
    <property type="entry name" value="HAD FAMILY PHOSPHATASE"/>
    <property type="match status" value="1"/>
</dbReference>
<dbReference type="InterPro" id="IPR002575">
    <property type="entry name" value="Aminoglycoside_PTrfase"/>
</dbReference>
<evidence type="ECO:0000313" key="2">
    <source>
        <dbReference type="EMBL" id="PYE18069.1"/>
    </source>
</evidence>
<evidence type="ECO:0000259" key="1">
    <source>
        <dbReference type="Pfam" id="PF01636"/>
    </source>
</evidence>